<protein>
    <submittedName>
        <fullName evidence="2">Uncharacterized protein</fullName>
    </submittedName>
</protein>
<proteinExistence type="predicted"/>
<sequence length="272" mass="30945">MAPVKSNDAVMGGTAESAIDRLRKQLRSDIKARFKGKMPVEWPTDFYDTRVLFYFAETFRKVYSLGRKDRVVVMEELKPTFSELESALESTARSLSRQVQGQDPGLTILNLMAAVKCWEKIRDIDQTLEAVKSGEADEDLVKHFREFSVRLAREASIKRQSHAAVDEKQNGPELKGQAPAKQTDFQAPQPETRKQEVQQAQDQQKEPSQSRMRGDNTTECKKLTHAQLNARLRLSTGEPSRQRNMRQRRPRSKLDLGAVAPLIDINHSKDPL</sequence>
<name>A0A8H7KE57_BIOOC</name>
<comment type="caution">
    <text evidence="2">The sequence shown here is derived from an EMBL/GenBank/DDBJ whole genome shotgun (WGS) entry which is preliminary data.</text>
</comment>
<reference evidence="2" key="1">
    <citation type="submission" date="2020-10" db="EMBL/GenBank/DDBJ databases">
        <title>High-Quality Genome Resource of Clonostachys rosea strain S41 by Oxford Nanopore Long-Read Sequencing.</title>
        <authorList>
            <person name="Wang H."/>
        </authorList>
    </citation>
    <scope>NUCLEOTIDE SEQUENCE</scope>
    <source>
        <strain evidence="2">S41</strain>
    </source>
</reference>
<evidence type="ECO:0000313" key="2">
    <source>
        <dbReference type="EMBL" id="KAF9748693.1"/>
    </source>
</evidence>
<accession>A0A8H7KE57</accession>
<dbReference type="Proteomes" id="UP000616885">
    <property type="component" value="Unassembled WGS sequence"/>
</dbReference>
<feature type="region of interest" description="Disordered" evidence="1">
    <location>
        <begin position="230"/>
        <end position="258"/>
    </location>
</feature>
<evidence type="ECO:0000256" key="1">
    <source>
        <dbReference type="SAM" id="MobiDB-lite"/>
    </source>
</evidence>
<gene>
    <name evidence="2" type="ORF">IM811_016488</name>
</gene>
<evidence type="ECO:0000313" key="3">
    <source>
        <dbReference type="Proteomes" id="UP000616885"/>
    </source>
</evidence>
<feature type="region of interest" description="Disordered" evidence="1">
    <location>
        <begin position="158"/>
        <end position="216"/>
    </location>
</feature>
<dbReference type="EMBL" id="JADCTT010000008">
    <property type="protein sequence ID" value="KAF9748693.1"/>
    <property type="molecule type" value="Genomic_DNA"/>
</dbReference>
<organism evidence="2 3">
    <name type="scientific">Bionectria ochroleuca</name>
    <name type="common">Gliocladium roseum</name>
    <dbReference type="NCBI Taxonomy" id="29856"/>
    <lineage>
        <taxon>Eukaryota</taxon>
        <taxon>Fungi</taxon>
        <taxon>Dikarya</taxon>
        <taxon>Ascomycota</taxon>
        <taxon>Pezizomycotina</taxon>
        <taxon>Sordariomycetes</taxon>
        <taxon>Hypocreomycetidae</taxon>
        <taxon>Hypocreales</taxon>
        <taxon>Bionectriaceae</taxon>
        <taxon>Clonostachys</taxon>
    </lineage>
</organism>
<dbReference type="AlphaFoldDB" id="A0A8H7KE57"/>